<keyword evidence="4" id="KW-1185">Reference proteome</keyword>
<reference evidence="3 4" key="1">
    <citation type="submission" date="2017-03" db="EMBL/GenBank/DDBJ databases">
        <title>Genome of the blue death feigning beetle - Asbolus verrucosus.</title>
        <authorList>
            <person name="Rider S.D."/>
        </authorList>
    </citation>
    <scope>NUCLEOTIDE SEQUENCE [LARGE SCALE GENOMIC DNA]</scope>
    <source>
        <strain evidence="3">Butters</strain>
        <tissue evidence="3">Head and leg muscle</tissue>
    </source>
</reference>
<accession>A0A482W693</accession>
<dbReference type="InterPro" id="IPR009057">
    <property type="entry name" value="Homeodomain-like_sf"/>
</dbReference>
<comment type="caution">
    <text evidence="3">The sequence shown here is derived from an EMBL/GenBank/DDBJ whole genome shotgun (WGS) entry which is preliminary data.</text>
</comment>
<gene>
    <name evidence="3" type="ORF">BDFB_012908</name>
</gene>
<protein>
    <submittedName>
        <fullName evidence="3">HTH 38 domain containing protein</fullName>
    </submittedName>
</protein>
<feature type="region of interest" description="Disordered" evidence="2">
    <location>
        <begin position="28"/>
        <end position="54"/>
    </location>
</feature>
<organism evidence="3 4">
    <name type="scientific">Asbolus verrucosus</name>
    <name type="common">Desert ironclad beetle</name>
    <dbReference type="NCBI Taxonomy" id="1661398"/>
    <lineage>
        <taxon>Eukaryota</taxon>
        <taxon>Metazoa</taxon>
        <taxon>Ecdysozoa</taxon>
        <taxon>Arthropoda</taxon>
        <taxon>Hexapoda</taxon>
        <taxon>Insecta</taxon>
        <taxon>Pterygota</taxon>
        <taxon>Neoptera</taxon>
        <taxon>Endopterygota</taxon>
        <taxon>Coleoptera</taxon>
        <taxon>Polyphaga</taxon>
        <taxon>Cucujiformia</taxon>
        <taxon>Tenebrionidae</taxon>
        <taxon>Pimeliinae</taxon>
        <taxon>Asbolus</taxon>
    </lineage>
</organism>
<sequence length="122" mass="13966">MHEAGLGHREIARRLGHTHSTILKTCRGWQEEQLQTRRRGTGRPRSSQEREDRLLRRSVIQDPWEPSRSAGINWIRAIGHRIAELIADRTCLEYDAPKTASSRSPSKYCRGIATTASYPSMQ</sequence>
<name>A0A482W693_ASBVE</name>
<evidence type="ECO:0000313" key="3">
    <source>
        <dbReference type="EMBL" id="RZC40670.1"/>
    </source>
</evidence>
<dbReference type="GO" id="GO:0005634">
    <property type="term" value="C:nucleus"/>
    <property type="evidence" value="ECO:0007669"/>
    <property type="project" value="UniProtKB-SubCell"/>
</dbReference>
<dbReference type="AlphaFoldDB" id="A0A482W693"/>
<dbReference type="SUPFAM" id="SSF46689">
    <property type="entry name" value="Homeodomain-like"/>
    <property type="match status" value="1"/>
</dbReference>
<dbReference type="EMBL" id="QDEB01024146">
    <property type="protein sequence ID" value="RZC40670.1"/>
    <property type="molecule type" value="Genomic_DNA"/>
</dbReference>
<evidence type="ECO:0000313" key="4">
    <source>
        <dbReference type="Proteomes" id="UP000292052"/>
    </source>
</evidence>
<comment type="subcellular location">
    <subcellularLocation>
        <location evidence="1">Nucleus</location>
    </subcellularLocation>
</comment>
<evidence type="ECO:0000256" key="1">
    <source>
        <dbReference type="ARBA" id="ARBA00004123"/>
    </source>
</evidence>
<dbReference type="Proteomes" id="UP000292052">
    <property type="component" value="Unassembled WGS sequence"/>
</dbReference>
<proteinExistence type="predicted"/>
<evidence type="ECO:0000256" key="2">
    <source>
        <dbReference type="SAM" id="MobiDB-lite"/>
    </source>
</evidence>